<dbReference type="RefSeq" id="XP_043009523.1">
    <property type="nucleotide sequence ID" value="XM_043154232.1"/>
</dbReference>
<evidence type="ECO:0000313" key="2">
    <source>
        <dbReference type="Proteomes" id="UP001049176"/>
    </source>
</evidence>
<name>A0A9P7S0T5_9AGAR</name>
<accession>A0A9P7S0T5</accession>
<sequence>MSLSQFEGLPVELLYEIQLYALSEHLPHTSKRLYAVFKSAPTFLTAHYIYHRIPKGSKTSTDILNSILRYPICTAQTLQFIRTNLFLDDLTSNPELPKRLFRPLTTKKPPAKWRDTDHPLPFLEFLYDSDKLKIPAPNPNSHHGYALTKAVHVGFGELVKFLLERGATPKMEDRKKDGLTVMIAIRQKDLRMVKMLIERRDEEFRGTRKRGVNTGNKRRKMEDRISVTAEMLQMAVKCKAHDIAEYFMKEKGCVPDMKTLYMLS</sequence>
<reference evidence="1" key="1">
    <citation type="journal article" date="2021" name="Genome Biol. Evol.">
        <title>The assembled and annotated genome of the fairy-ring fungus Marasmius oreades.</title>
        <authorList>
            <person name="Hiltunen M."/>
            <person name="Ament-Velasquez S.L."/>
            <person name="Johannesson H."/>
        </authorList>
    </citation>
    <scope>NUCLEOTIDE SEQUENCE</scope>
    <source>
        <strain evidence="1">03SP1</strain>
    </source>
</reference>
<dbReference type="OrthoDB" id="539213at2759"/>
<dbReference type="InterPro" id="IPR036770">
    <property type="entry name" value="Ankyrin_rpt-contain_sf"/>
</dbReference>
<protein>
    <submittedName>
        <fullName evidence="1">Uncharacterized protein</fullName>
    </submittedName>
</protein>
<keyword evidence="2" id="KW-1185">Reference proteome</keyword>
<dbReference type="GeneID" id="66078422"/>
<dbReference type="EMBL" id="CM032185">
    <property type="protein sequence ID" value="KAG7093053.1"/>
    <property type="molecule type" value="Genomic_DNA"/>
</dbReference>
<organism evidence="1 2">
    <name type="scientific">Marasmius oreades</name>
    <name type="common">fairy-ring Marasmius</name>
    <dbReference type="NCBI Taxonomy" id="181124"/>
    <lineage>
        <taxon>Eukaryota</taxon>
        <taxon>Fungi</taxon>
        <taxon>Dikarya</taxon>
        <taxon>Basidiomycota</taxon>
        <taxon>Agaricomycotina</taxon>
        <taxon>Agaricomycetes</taxon>
        <taxon>Agaricomycetidae</taxon>
        <taxon>Agaricales</taxon>
        <taxon>Marasmiineae</taxon>
        <taxon>Marasmiaceae</taxon>
        <taxon>Marasmius</taxon>
    </lineage>
</organism>
<dbReference type="Proteomes" id="UP001049176">
    <property type="component" value="Chromosome 5"/>
</dbReference>
<dbReference type="KEGG" id="more:E1B28_009346"/>
<evidence type="ECO:0000313" key="1">
    <source>
        <dbReference type="EMBL" id="KAG7093053.1"/>
    </source>
</evidence>
<dbReference type="Gene3D" id="1.25.40.20">
    <property type="entry name" value="Ankyrin repeat-containing domain"/>
    <property type="match status" value="1"/>
</dbReference>
<dbReference type="AlphaFoldDB" id="A0A9P7S0T5"/>
<dbReference type="SUPFAM" id="SSF48403">
    <property type="entry name" value="Ankyrin repeat"/>
    <property type="match status" value="1"/>
</dbReference>
<gene>
    <name evidence="1" type="ORF">E1B28_009346</name>
</gene>
<proteinExistence type="predicted"/>
<comment type="caution">
    <text evidence="1">The sequence shown here is derived from an EMBL/GenBank/DDBJ whole genome shotgun (WGS) entry which is preliminary data.</text>
</comment>